<dbReference type="RefSeq" id="XP_005736020.1">
    <property type="nucleotide sequence ID" value="XM_005735963.1"/>
</dbReference>
<gene>
    <name evidence="5" type="primary">LOC102193001</name>
</gene>
<feature type="region of interest" description="Disordered" evidence="1">
    <location>
        <begin position="1"/>
        <end position="62"/>
    </location>
</feature>
<organism evidence="3">
    <name type="scientific">Pundamilia nyererei</name>
    <dbReference type="NCBI Taxonomy" id="303518"/>
    <lineage>
        <taxon>Eukaryota</taxon>
        <taxon>Metazoa</taxon>
        <taxon>Chordata</taxon>
        <taxon>Craniata</taxon>
        <taxon>Vertebrata</taxon>
        <taxon>Euteleostomi</taxon>
        <taxon>Actinopterygii</taxon>
        <taxon>Neopterygii</taxon>
        <taxon>Teleostei</taxon>
        <taxon>Neoteleostei</taxon>
        <taxon>Acanthomorphata</taxon>
        <taxon>Ovalentaria</taxon>
        <taxon>Cichlomorphae</taxon>
        <taxon>Cichliformes</taxon>
        <taxon>Cichlidae</taxon>
        <taxon>African cichlids</taxon>
        <taxon>Pseudocrenilabrinae</taxon>
        <taxon>Haplochromini</taxon>
        <taxon>Pundamilia</taxon>
    </lineage>
</organism>
<feature type="compositionally biased region" description="Basic and acidic residues" evidence="1">
    <location>
        <begin position="225"/>
        <end position="272"/>
    </location>
</feature>
<dbReference type="GeneTree" id="ENSGT00940000153997"/>
<evidence type="ECO:0000313" key="5">
    <source>
        <dbReference type="RefSeq" id="XP_005736020.1"/>
    </source>
</evidence>
<name>A0A3B4FQT7_9CICH</name>
<evidence type="ECO:0000259" key="2">
    <source>
        <dbReference type="Pfam" id="PF15255"/>
    </source>
</evidence>
<reference evidence="3" key="1">
    <citation type="submission" date="2023-09" db="UniProtKB">
        <authorList>
            <consortium name="Ensembl"/>
        </authorList>
    </citation>
    <scope>IDENTIFICATION</scope>
</reference>
<feature type="compositionally biased region" description="Basic and acidic residues" evidence="1">
    <location>
        <begin position="205"/>
        <end position="216"/>
    </location>
</feature>
<feature type="domain" description="FAM21/CAPZIP" evidence="2">
    <location>
        <begin position="60"/>
        <end position="172"/>
    </location>
</feature>
<feature type="compositionally biased region" description="Basic residues" evidence="1">
    <location>
        <begin position="148"/>
        <end position="165"/>
    </location>
</feature>
<dbReference type="OrthoDB" id="9450049at2759"/>
<dbReference type="Proteomes" id="UP000695023">
    <property type="component" value="Unplaced"/>
</dbReference>
<dbReference type="Ensembl" id="ENSPNYT00000013295.1">
    <property type="protein sequence ID" value="ENSPNYP00000012975.1"/>
    <property type="gene ID" value="ENSPNYG00000009844.1"/>
</dbReference>
<evidence type="ECO:0000313" key="3">
    <source>
        <dbReference type="Ensembl" id="ENSPNYP00000012975.1"/>
    </source>
</evidence>
<dbReference type="GeneID" id="102193001"/>
<dbReference type="AlphaFoldDB" id="A0A3B4FQT7"/>
<dbReference type="Pfam" id="PF15255">
    <property type="entry name" value="CAP-ZIP_m"/>
    <property type="match status" value="1"/>
</dbReference>
<reference evidence="5" key="2">
    <citation type="submission" date="2025-04" db="UniProtKB">
        <authorList>
            <consortium name="RefSeq"/>
        </authorList>
    </citation>
    <scope>IDENTIFICATION</scope>
</reference>
<sequence>MEKNSPSKPSVAELAGKFKGHILPIPNSNGEPRRRPPCSLKLRNQTDDNDESDKSAVPPNPIKVKLKNSAVIEKLQANLALSPTALLPSPKTPEVKLPQAPLSPTMPCSRLSPLTPTLQPSHQSSEEEEPISFDSPPEGTPLPSINKTRARLSFKRRLPTRQHRRSAGEEAEGFGSGLSPCELCSPKENGVKNQVLDSPSEEAECSLKEAENKEGDCETANAEMTKSDHDNREDMEHEAEQDRSSDASKEEQQASEPAEQKEGDIRAEERQGETPQEADEGGK</sequence>
<accession>A0A3B4FQT7</accession>
<evidence type="ECO:0000256" key="1">
    <source>
        <dbReference type="SAM" id="MobiDB-lite"/>
    </source>
</evidence>
<evidence type="ECO:0000313" key="4">
    <source>
        <dbReference type="Proteomes" id="UP000695023"/>
    </source>
</evidence>
<dbReference type="STRING" id="303518.ENSPNYP00000012975"/>
<dbReference type="InterPro" id="IPR029341">
    <property type="entry name" value="FAM21/CAPZIP"/>
</dbReference>
<protein>
    <submittedName>
        <fullName evidence="3 5">CapZ-interacting protein-like</fullName>
    </submittedName>
</protein>
<keyword evidence="4" id="KW-1185">Reference proteome</keyword>
<proteinExistence type="predicted"/>
<feature type="region of interest" description="Disordered" evidence="1">
    <location>
        <begin position="82"/>
        <end position="283"/>
    </location>
</feature>